<dbReference type="InterPro" id="IPR001647">
    <property type="entry name" value="HTH_TetR"/>
</dbReference>
<dbReference type="InterPro" id="IPR036271">
    <property type="entry name" value="Tet_transcr_reg_TetR-rel_C_sf"/>
</dbReference>
<comment type="caution">
    <text evidence="4">The sequence shown here is derived from an EMBL/GenBank/DDBJ whole genome shotgun (WGS) entry which is preliminary data.</text>
</comment>
<evidence type="ECO:0000259" key="3">
    <source>
        <dbReference type="PROSITE" id="PS50977"/>
    </source>
</evidence>
<name>A0ABP3HIF9_9LACT</name>
<accession>A0ABP3HIF9</accession>
<dbReference type="EMBL" id="BAAACW010000156">
    <property type="protein sequence ID" value="GAA0370907.1"/>
    <property type="molecule type" value="Genomic_DNA"/>
</dbReference>
<keyword evidence="5" id="KW-1185">Reference proteome</keyword>
<evidence type="ECO:0000256" key="2">
    <source>
        <dbReference type="PROSITE-ProRule" id="PRU00335"/>
    </source>
</evidence>
<dbReference type="SUPFAM" id="SSF46689">
    <property type="entry name" value="Homeodomain-like"/>
    <property type="match status" value="1"/>
</dbReference>
<proteinExistence type="predicted"/>
<dbReference type="RefSeq" id="WP_343756761.1">
    <property type="nucleotide sequence ID" value="NZ_BAAACW010000156.1"/>
</dbReference>
<feature type="domain" description="HTH tetR-type" evidence="3">
    <location>
        <begin position="6"/>
        <end position="66"/>
    </location>
</feature>
<protein>
    <submittedName>
        <fullName evidence="4">TetR/AcrR family transcriptional regulator</fullName>
    </submittedName>
</protein>
<evidence type="ECO:0000256" key="1">
    <source>
        <dbReference type="ARBA" id="ARBA00023125"/>
    </source>
</evidence>
<dbReference type="Pfam" id="PF00440">
    <property type="entry name" value="TetR_N"/>
    <property type="match status" value="1"/>
</dbReference>
<organism evidence="4 5">
    <name type="scientific">Alkalibacterium iburiense</name>
    <dbReference type="NCBI Taxonomy" id="290589"/>
    <lineage>
        <taxon>Bacteria</taxon>
        <taxon>Bacillati</taxon>
        <taxon>Bacillota</taxon>
        <taxon>Bacilli</taxon>
        <taxon>Lactobacillales</taxon>
        <taxon>Carnobacteriaceae</taxon>
        <taxon>Alkalibacterium</taxon>
    </lineage>
</organism>
<feature type="DNA-binding region" description="H-T-H motif" evidence="2">
    <location>
        <begin position="29"/>
        <end position="48"/>
    </location>
</feature>
<reference evidence="5" key="1">
    <citation type="journal article" date="2019" name="Int. J. Syst. Evol. Microbiol.">
        <title>The Global Catalogue of Microorganisms (GCM) 10K type strain sequencing project: providing services to taxonomists for standard genome sequencing and annotation.</title>
        <authorList>
            <consortium name="The Broad Institute Genomics Platform"/>
            <consortium name="The Broad Institute Genome Sequencing Center for Infectious Disease"/>
            <person name="Wu L."/>
            <person name="Ma J."/>
        </authorList>
    </citation>
    <scope>NUCLEOTIDE SEQUENCE [LARGE SCALE GENOMIC DNA]</scope>
    <source>
        <strain evidence="5">JCM 12662</strain>
    </source>
</reference>
<evidence type="ECO:0000313" key="4">
    <source>
        <dbReference type="EMBL" id="GAA0370907.1"/>
    </source>
</evidence>
<dbReference type="Gene3D" id="1.10.357.10">
    <property type="entry name" value="Tetracycline Repressor, domain 2"/>
    <property type="match status" value="1"/>
</dbReference>
<dbReference type="InterPro" id="IPR050624">
    <property type="entry name" value="HTH-type_Tx_Regulator"/>
</dbReference>
<dbReference type="PANTHER" id="PTHR43479:SF11">
    <property type="entry name" value="ACREF_ENVCD OPERON REPRESSOR-RELATED"/>
    <property type="match status" value="1"/>
</dbReference>
<gene>
    <name evidence="4" type="ORF">GCM10008932_22920</name>
</gene>
<dbReference type="InterPro" id="IPR009057">
    <property type="entry name" value="Homeodomain-like_sf"/>
</dbReference>
<dbReference type="SUPFAM" id="SSF48498">
    <property type="entry name" value="Tetracyclin repressor-like, C-terminal domain"/>
    <property type="match status" value="1"/>
</dbReference>
<keyword evidence="1 2" id="KW-0238">DNA-binding</keyword>
<evidence type="ECO:0000313" key="5">
    <source>
        <dbReference type="Proteomes" id="UP001501166"/>
    </source>
</evidence>
<dbReference type="PANTHER" id="PTHR43479">
    <property type="entry name" value="ACREF/ENVCD OPERON REPRESSOR-RELATED"/>
    <property type="match status" value="1"/>
</dbReference>
<dbReference type="Proteomes" id="UP001501166">
    <property type="component" value="Unassembled WGS sequence"/>
</dbReference>
<dbReference type="PROSITE" id="PS50977">
    <property type="entry name" value="HTH_TETR_2"/>
    <property type="match status" value="1"/>
</dbReference>
<sequence>MPRKRKILREHILDAALNLMKEEGFHRFTARRIATHLNASTQPIYKEFKNMDDLKENLLEYVKEILEDKVFHLYSDQSDLTDVCVNYVLFASKERTLFSALFMDRELSVHSLHKHIQNTLHQIIQRTEGLEDTTEEDRQSLLDILWPAVHGFSVLTSQGIYNYSDEDIARKMGNIVSHSVKLYENKKSSIKRNLS</sequence>